<accession>G7Q3U1</accession>
<evidence type="ECO:0000313" key="1">
    <source>
        <dbReference type="EMBL" id="EHJ46731.1"/>
    </source>
</evidence>
<dbReference type="STRING" id="694327.DFW101_0714"/>
<dbReference type="AlphaFoldDB" id="G7Q3U1"/>
<dbReference type="HOGENOM" id="CLU_873747_0_0_7"/>
<dbReference type="RefSeq" id="WP_009180162.1">
    <property type="nucleotide sequence ID" value="NZ_CM001368.1"/>
</dbReference>
<name>G7Q3U1_9BACT</name>
<dbReference type="OrthoDB" id="929345at2"/>
<dbReference type="PROSITE" id="PS51257">
    <property type="entry name" value="PROKAR_LIPOPROTEIN"/>
    <property type="match status" value="1"/>
</dbReference>
<reference evidence="2" key="1">
    <citation type="journal article" date="2015" name="Genome Announc.">
        <title>High-Quality Draft Genome Sequence of Desulfovibrio carbinoliphilus FW-101-2B, an Organic Acid-Oxidizing Sulfate-Reducing Bacterium Isolated from Uranium(VI)-Contaminated Groundwater.</title>
        <authorList>
            <person name="Ramsay B.D."/>
            <person name="Hwang C."/>
            <person name="Woo H.L."/>
            <person name="Carroll S.L."/>
            <person name="Lucas S."/>
            <person name="Han J."/>
            <person name="Lapidus A.L."/>
            <person name="Cheng J.F."/>
            <person name="Goodwin L.A."/>
            <person name="Pitluck S."/>
            <person name="Peters L."/>
            <person name="Chertkov O."/>
            <person name="Held B."/>
            <person name="Detter J.C."/>
            <person name="Han C.S."/>
            <person name="Tapia R."/>
            <person name="Land M.L."/>
            <person name="Hauser L.J."/>
            <person name="Kyrpides N.C."/>
            <person name="Ivanova N.N."/>
            <person name="Mikhailova N."/>
            <person name="Pagani I."/>
            <person name="Woyke T."/>
            <person name="Arkin A.P."/>
            <person name="Dehal P."/>
            <person name="Chivian D."/>
            <person name="Criddle C.S."/>
            <person name="Wu W."/>
            <person name="Chakraborty R."/>
            <person name="Hazen T.C."/>
            <person name="Fields M.W."/>
        </authorList>
    </citation>
    <scope>NUCLEOTIDE SEQUENCE [LARGE SCALE GENOMIC DNA]</scope>
    <source>
        <strain evidence="2">FW-101-2B</strain>
    </source>
</reference>
<protein>
    <submittedName>
        <fullName evidence="1">Uncharacterized protein</fullName>
    </submittedName>
</protein>
<gene>
    <name evidence="1" type="ORF">DFW101_0714</name>
</gene>
<keyword evidence="2" id="KW-1185">Reference proteome</keyword>
<evidence type="ECO:0000313" key="2">
    <source>
        <dbReference type="Proteomes" id="UP000004662"/>
    </source>
</evidence>
<proteinExistence type="predicted"/>
<dbReference type="EMBL" id="CM001368">
    <property type="protein sequence ID" value="EHJ46731.1"/>
    <property type="molecule type" value="Genomic_DNA"/>
</dbReference>
<sequence>MKTRIVDVAINVFGKPAQTALSLVSLLACSGRFIDRIYFIEEPDGMNTAFTHAETLRVLGDRVVHYRPKFMNWRYAVDPARLVDPDYRHALRYQYAFEHTDKNYLLLVHNDCEFTHDVVGHLLGRLGGHTGVGEIGQCWLCPAHHLGRCGPGRHLEFRPDFDEVRALYDALDQSIYRRRYTEEPTEALVGTPWPLPECRLNEFCCLLSMAKARPATCPEGPARPFGAYVDVGNPWTGNGILDIGVAWFGDLVRMGHTFGHVPLKDHVRHVTGGHKALFAPDLYVASEEKALAVLRARFGGIGSANPQEGA</sequence>
<organism evidence="1 2">
    <name type="scientific">Solidesulfovibrio carbinoliphilus subsp. oakridgensis</name>
    <dbReference type="NCBI Taxonomy" id="694327"/>
    <lineage>
        <taxon>Bacteria</taxon>
        <taxon>Pseudomonadati</taxon>
        <taxon>Thermodesulfobacteriota</taxon>
        <taxon>Desulfovibrionia</taxon>
        <taxon>Desulfovibrionales</taxon>
        <taxon>Desulfovibrionaceae</taxon>
        <taxon>Solidesulfovibrio</taxon>
    </lineage>
</organism>
<dbReference type="eggNOG" id="ENOG5033UGT">
    <property type="taxonomic scope" value="Bacteria"/>
</dbReference>
<dbReference type="Proteomes" id="UP000004662">
    <property type="component" value="Chromosome"/>
</dbReference>